<dbReference type="SMART" id="SM00487">
    <property type="entry name" value="DEXDc"/>
    <property type="match status" value="1"/>
</dbReference>
<name>A0AAW2ZRH2_9EUKA</name>
<keyword evidence="4" id="KW-0378">Hydrolase</keyword>
<gene>
    <name evidence="9" type="ORF">AKO1_002732</name>
</gene>
<dbReference type="PANTHER" id="PTHR18934">
    <property type="entry name" value="ATP-DEPENDENT RNA HELICASE"/>
    <property type="match status" value="1"/>
</dbReference>
<evidence type="ECO:0000256" key="7">
    <source>
        <dbReference type="ARBA" id="ARBA00047984"/>
    </source>
</evidence>
<sequence>MEAINSDDILILCGETGSGKTTQLPQFLYEAGFGNINSGHPGLIGVTQPRRVAAVSTAQRVSDELNSKEVVGYQVRYDTNVSDRTIIKFMTDGVLIREIQNDPLLLKYSCIVLDEAHERNVNTDLLIGWLSRFIPQRNAMAKKEQTVRGSKIYPLKLIIMSATLRINDFLKNDHLFNLNNDPLRAQSVPSVPKVIEIKSRQHSVTVHFNKRTIFG</sequence>
<dbReference type="InterPro" id="IPR027417">
    <property type="entry name" value="P-loop_NTPase"/>
</dbReference>
<evidence type="ECO:0000313" key="10">
    <source>
        <dbReference type="Proteomes" id="UP001431209"/>
    </source>
</evidence>
<evidence type="ECO:0000256" key="6">
    <source>
        <dbReference type="ARBA" id="ARBA00022840"/>
    </source>
</evidence>
<dbReference type="GO" id="GO:0005730">
    <property type="term" value="C:nucleolus"/>
    <property type="evidence" value="ECO:0007669"/>
    <property type="project" value="TreeGrafter"/>
</dbReference>
<dbReference type="Proteomes" id="UP001431209">
    <property type="component" value="Unassembled WGS sequence"/>
</dbReference>
<dbReference type="Pfam" id="PF00270">
    <property type="entry name" value="DEAD"/>
    <property type="match status" value="1"/>
</dbReference>
<comment type="similarity">
    <text evidence="1">Belongs to the DEAD box helicase family. DEAH subfamily.</text>
</comment>
<comment type="catalytic activity">
    <reaction evidence="7">
        <text>ATP + H2O = ADP + phosphate + H(+)</text>
        <dbReference type="Rhea" id="RHEA:13065"/>
        <dbReference type="ChEBI" id="CHEBI:15377"/>
        <dbReference type="ChEBI" id="CHEBI:15378"/>
        <dbReference type="ChEBI" id="CHEBI:30616"/>
        <dbReference type="ChEBI" id="CHEBI:43474"/>
        <dbReference type="ChEBI" id="CHEBI:456216"/>
        <dbReference type="EC" id="3.6.4.13"/>
    </reaction>
</comment>
<feature type="domain" description="Helicase ATP-binding" evidence="8">
    <location>
        <begin position="1"/>
        <end position="182"/>
    </location>
</feature>
<evidence type="ECO:0000256" key="1">
    <source>
        <dbReference type="ARBA" id="ARBA00008792"/>
    </source>
</evidence>
<dbReference type="Gene3D" id="3.40.50.300">
    <property type="entry name" value="P-loop containing nucleotide triphosphate hydrolases"/>
    <property type="match status" value="1"/>
</dbReference>
<organism evidence="9 10">
    <name type="scientific">Acrasis kona</name>
    <dbReference type="NCBI Taxonomy" id="1008807"/>
    <lineage>
        <taxon>Eukaryota</taxon>
        <taxon>Discoba</taxon>
        <taxon>Heterolobosea</taxon>
        <taxon>Tetramitia</taxon>
        <taxon>Eutetramitia</taxon>
        <taxon>Acrasidae</taxon>
        <taxon>Acrasis</taxon>
    </lineage>
</organism>
<dbReference type="FunFam" id="3.40.50.300:FF:000637">
    <property type="entry name" value="ATP-dependent RNA helicase DHX37/DHR1"/>
    <property type="match status" value="1"/>
</dbReference>
<evidence type="ECO:0000256" key="4">
    <source>
        <dbReference type="ARBA" id="ARBA00022801"/>
    </source>
</evidence>
<feature type="non-terminal residue" evidence="9">
    <location>
        <position position="215"/>
    </location>
</feature>
<dbReference type="GO" id="GO:0005524">
    <property type="term" value="F:ATP binding"/>
    <property type="evidence" value="ECO:0007669"/>
    <property type="project" value="UniProtKB-KW"/>
</dbReference>
<dbReference type="InterPro" id="IPR002464">
    <property type="entry name" value="DNA/RNA_helicase_DEAH_CS"/>
</dbReference>
<dbReference type="EC" id="3.6.4.13" evidence="2"/>
<evidence type="ECO:0000256" key="3">
    <source>
        <dbReference type="ARBA" id="ARBA00022741"/>
    </source>
</evidence>
<keyword evidence="5 9" id="KW-0347">Helicase</keyword>
<dbReference type="GO" id="GO:0003724">
    <property type="term" value="F:RNA helicase activity"/>
    <property type="evidence" value="ECO:0007669"/>
    <property type="project" value="UniProtKB-EC"/>
</dbReference>
<dbReference type="GO" id="GO:0003723">
    <property type="term" value="F:RNA binding"/>
    <property type="evidence" value="ECO:0007669"/>
    <property type="project" value="TreeGrafter"/>
</dbReference>
<comment type="caution">
    <text evidence="9">The sequence shown here is derived from an EMBL/GenBank/DDBJ whole genome shotgun (WGS) entry which is preliminary data.</text>
</comment>
<dbReference type="InterPro" id="IPR014001">
    <property type="entry name" value="Helicase_ATP-bd"/>
</dbReference>
<proteinExistence type="inferred from homology"/>
<dbReference type="InterPro" id="IPR011545">
    <property type="entry name" value="DEAD/DEAH_box_helicase_dom"/>
</dbReference>
<evidence type="ECO:0000256" key="2">
    <source>
        <dbReference type="ARBA" id="ARBA00012552"/>
    </source>
</evidence>
<dbReference type="PROSITE" id="PS51192">
    <property type="entry name" value="HELICASE_ATP_BIND_1"/>
    <property type="match status" value="1"/>
</dbReference>
<keyword evidence="6" id="KW-0067">ATP-binding</keyword>
<protein>
    <recommendedName>
        <fullName evidence="2">RNA helicase</fullName>
        <ecNumber evidence="2">3.6.4.13</ecNumber>
    </recommendedName>
</protein>
<evidence type="ECO:0000313" key="9">
    <source>
        <dbReference type="EMBL" id="KAL0492088.1"/>
    </source>
</evidence>
<dbReference type="PROSITE" id="PS00690">
    <property type="entry name" value="DEAH_ATP_HELICASE"/>
    <property type="match status" value="1"/>
</dbReference>
<dbReference type="EMBL" id="JAOPGA020001966">
    <property type="protein sequence ID" value="KAL0492088.1"/>
    <property type="molecule type" value="Genomic_DNA"/>
</dbReference>
<evidence type="ECO:0000256" key="5">
    <source>
        <dbReference type="ARBA" id="ARBA00022806"/>
    </source>
</evidence>
<dbReference type="GO" id="GO:0016787">
    <property type="term" value="F:hydrolase activity"/>
    <property type="evidence" value="ECO:0007669"/>
    <property type="project" value="UniProtKB-KW"/>
</dbReference>
<dbReference type="GO" id="GO:0000462">
    <property type="term" value="P:maturation of SSU-rRNA from tricistronic rRNA transcript (SSU-rRNA, 5.8S rRNA, LSU-rRNA)"/>
    <property type="evidence" value="ECO:0007669"/>
    <property type="project" value="TreeGrafter"/>
</dbReference>
<keyword evidence="10" id="KW-1185">Reference proteome</keyword>
<reference evidence="9 10" key="1">
    <citation type="submission" date="2024-03" db="EMBL/GenBank/DDBJ databases">
        <title>The Acrasis kona genome and developmental transcriptomes reveal deep origins of eukaryotic multicellular pathways.</title>
        <authorList>
            <person name="Sheikh S."/>
            <person name="Fu C.-J."/>
            <person name="Brown M.W."/>
            <person name="Baldauf S.L."/>
        </authorList>
    </citation>
    <scope>NUCLEOTIDE SEQUENCE [LARGE SCALE GENOMIC DNA]</scope>
    <source>
        <strain evidence="9 10">ATCC MYA-3509</strain>
    </source>
</reference>
<dbReference type="SUPFAM" id="SSF52540">
    <property type="entry name" value="P-loop containing nucleoside triphosphate hydrolases"/>
    <property type="match status" value="1"/>
</dbReference>
<dbReference type="PANTHER" id="PTHR18934:SF99">
    <property type="entry name" value="ATP-DEPENDENT RNA HELICASE DHX37-RELATED"/>
    <property type="match status" value="1"/>
</dbReference>
<dbReference type="AlphaFoldDB" id="A0AAW2ZRH2"/>
<accession>A0AAW2ZRH2</accession>
<evidence type="ECO:0000259" key="8">
    <source>
        <dbReference type="PROSITE" id="PS51192"/>
    </source>
</evidence>
<keyword evidence="3" id="KW-0547">Nucleotide-binding</keyword>